<dbReference type="STRING" id="945553.A0A0D2PDN9"/>
<protein>
    <recommendedName>
        <fullName evidence="3">UTP--glucose-1-phosphate uridylyltransferase</fullName>
        <ecNumber evidence="3">2.7.7.9</ecNumber>
    </recommendedName>
    <alternativeName>
        <fullName evidence="6">UDP-glucose pyrophosphorylase</fullName>
    </alternativeName>
</protein>
<accession>A0A0D2PDN9</accession>
<keyword evidence="5" id="KW-0548">Nucleotidyltransferase</keyword>
<dbReference type="OMA" id="PSQHTED"/>
<dbReference type="CDD" id="cd00897">
    <property type="entry name" value="UGPase_euk"/>
    <property type="match status" value="1"/>
</dbReference>
<evidence type="ECO:0000256" key="4">
    <source>
        <dbReference type="ARBA" id="ARBA00022679"/>
    </source>
</evidence>
<evidence type="ECO:0000256" key="1">
    <source>
        <dbReference type="ARBA" id="ARBA00003449"/>
    </source>
</evidence>
<dbReference type="InterPro" id="IPR016267">
    <property type="entry name" value="UDPGP_trans"/>
</dbReference>
<dbReference type="Gene3D" id="3.90.550.10">
    <property type="entry name" value="Spore Coat Polysaccharide Biosynthesis Protein SpsA, Chain A"/>
    <property type="match status" value="1"/>
</dbReference>
<dbReference type="SUPFAM" id="SSF53448">
    <property type="entry name" value="Nucleotide-diphospho-sugar transferases"/>
    <property type="match status" value="1"/>
</dbReference>
<feature type="binding site" evidence="9">
    <location>
        <position position="49"/>
    </location>
    <ligand>
        <name>UTP</name>
        <dbReference type="ChEBI" id="CHEBI:46398"/>
    </ligand>
</feature>
<dbReference type="AlphaFoldDB" id="A0A0D2PDN9"/>
<evidence type="ECO:0000256" key="5">
    <source>
        <dbReference type="ARBA" id="ARBA00022695"/>
    </source>
</evidence>
<dbReference type="GO" id="GO:0003983">
    <property type="term" value="F:UTP:glucose-1-phosphate uridylyltransferase activity"/>
    <property type="evidence" value="ECO:0007669"/>
    <property type="project" value="UniProtKB-EC"/>
</dbReference>
<dbReference type="PIRSF" id="PIRSF000806">
    <property type="entry name" value="UDPGP"/>
    <property type="match status" value="1"/>
</dbReference>
<organism evidence="10 11">
    <name type="scientific">Hypholoma sublateritium (strain FD-334 SS-4)</name>
    <dbReference type="NCBI Taxonomy" id="945553"/>
    <lineage>
        <taxon>Eukaryota</taxon>
        <taxon>Fungi</taxon>
        <taxon>Dikarya</taxon>
        <taxon>Basidiomycota</taxon>
        <taxon>Agaricomycotina</taxon>
        <taxon>Agaricomycetes</taxon>
        <taxon>Agaricomycetidae</taxon>
        <taxon>Agaricales</taxon>
        <taxon>Agaricineae</taxon>
        <taxon>Strophariaceae</taxon>
        <taxon>Hypholoma</taxon>
    </lineage>
</organism>
<dbReference type="Pfam" id="PF01704">
    <property type="entry name" value="UDPGP"/>
    <property type="match status" value="1"/>
</dbReference>
<comment type="function">
    <text evidence="1">Plays a central role as a glucosyl donor in cellular metabolic pathways.</text>
</comment>
<feature type="non-terminal residue" evidence="10">
    <location>
        <position position="1"/>
    </location>
</feature>
<evidence type="ECO:0000256" key="8">
    <source>
        <dbReference type="PIRSR" id="PIRSR000806-1"/>
    </source>
</evidence>
<feature type="binding site" evidence="9">
    <location>
        <position position="311"/>
    </location>
    <ligand>
        <name>UTP</name>
        <dbReference type="ChEBI" id="CHEBI:46398"/>
    </ligand>
</feature>
<dbReference type="FunFam" id="2.160.10.10:FF:000001">
    <property type="entry name" value="UTP--glucose-1-phosphate uridylyltransferase"/>
    <property type="match status" value="1"/>
</dbReference>
<feature type="binding site" evidence="9">
    <location>
        <position position="172"/>
    </location>
    <ligand>
        <name>UTP</name>
        <dbReference type="ChEBI" id="CHEBI:46398"/>
    </ligand>
</feature>
<keyword evidence="11" id="KW-1185">Reference proteome</keyword>
<reference evidence="11" key="1">
    <citation type="submission" date="2014-04" db="EMBL/GenBank/DDBJ databases">
        <title>Evolutionary Origins and Diversification of the Mycorrhizal Mutualists.</title>
        <authorList>
            <consortium name="DOE Joint Genome Institute"/>
            <consortium name="Mycorrhizal Genomics Consortium"/>
            <person name="Kohler A."/>
            <person name="Kuo A."/>
            <person name="Nagy L.G."/>
            <person name="Floudas D."/>
            <person name="Copeland A."/>
            <person name="Barry K.W."/>
            <person name="Cichocki N."/>
            <person name="Veneault-Fourrey C."/>
            <person name="LaButti K."/>
            <person name="Lindquist E.A."/>
            <person name="Lipzen A."/>
            <person name="Lundell T."/>
            <person name="Morin E."/>
            <person name="Murat C."/>
            <person name="Riley R."/>
            <person name="Ohm R."/>
            <person name="Sun H."/>
            <person name="Tunlid A."/>
            <person name="Henrissat B."/>
            <person name="Grigoriev I.V."/>
            <person name="Hibbett D.S."/>
            <person name="Martin F."/>
        </authorList>
    </citation>
    <scope>NUCLEOTIDE SEQUENCE [LARGE SCALE GENOMIC DNA]</scope>
    <source>
        <strain evidence="11">FD-334 SS-4</strain>
    </source>
</reference>
<dbReference type="PANTHER" id="PTHR43511">
    <property type="match status" value="1"/>
</dbReference>
<dbReference type="GO" id="GO:0006011">
    <property type="term" value="P:UDP-alpha-D-glucose metabolic process"/>
    <property type="evidence" value="ECO:0007669"/>
    <property type="project" value="InterPro"/>
</dbReference>
<feature type="binding site" evidence="8">
    <location>
        <position position="142"/>
    </location>
    <ligand>
        <name>substrate</name>
    </ligand>
</feature>
<name>A0A0D2PDN9_HYPSF</name>
<dbReference type="OrthoDB" id="932129at2759"/>
<evidence type="ECO:0000256" key="6">
    <source>
        <dbReference type="ARBA" id="ARBA00031959"/>
    </source>
</evidence>
<evidence type="ECO:0000256" key="3">
    <source>
        <dbReference type="ARBA" id="ARBA00012415"/>
    </source>
</evidence>
<proteinExistence type="inferred from homology"/>
<gene>
    <name evidence="10" type="ORF">HYPSUDRAFT_128536</name>
</gene>
<dbReference type="InterPro" id="IPR002618">
    <property type="entry name" value="UDPGP_fam"/>
</dbReference>
<dbReference type="Gene3D" id="2.160.10.10">
    <property type="entry name" value="Hexapeptide repeat proteins"/>
    <property type="match status" value="1"/>
</dbReference>
<dbReference type="Proteomes" id="UP000054270">
    <property type="component" value="Unassembled WGS sequence"/>
</dbReference>
<comment type="catalytic activity">
    <reaction evidence="7">
        <text>alpha-D-glucose 1-phosphate + UTP + H(+) = UDP-alpha-D-glucose + diphosphate</text>
        <dbReference type="Rhea" id="RHEA:19889"/>
        <dbReference type="ChEBI" id="CHEBI:15378"/>
        <dbReference type="ChEBI" id="CHEBI:33019"/>
        <dbReference type="ChEBI" id="CHEBI:46398"/>
        <dbReference type="ChEBI" id="CHEBI:58601"/>
        <dbReference type="ChEBI" id="CHEBI:58885"/>
        <dbReference type="EC" id="2.7.7.9"/>
    </reaction>
</comment>
<dbReference type="InterPro" id="IPR029044">
    <property type="entry name" value="Nucleotide-diphossugar_trans"/>
</dbReference>
<evidence type="ECO:0000313" key="10">
    <source>
        <dbReference type="EMBL" id="KJA28979.1"/>
    </source>
</evidence>
<feature type="binding site" evidence="9">
    <location>
        <position position="141"/>
    </location>
    <ligand>
        <name>UTP</name>
        <dbReference type="ChEBI" id="CHEBI:46398"/>
    </ligand>
</feature>
<evidence type="ECO:0000256" key="7">
    <source>
        <dbReference type="ARBA" id="ARBA00048128"/>
    </source>
</evidence>
<dbReference type="EMBL" id="KN817520">
    <property type="protein sequence ID" value="KJA28979.1"/>
    <property type="molecule type" value="Genomic_DNA"/>
</dbReference>
<keyword evidence="4" id="KW-0808">Transferase</keyword>
<evidence type="ECO:0000256" key="2">
    <source>
        <dbReference type="ARBA" id="ARBA00010401"/>
    </source>
</evidence>
<sequence length="444" mass="49985">NWDQVTSPTAGQIIPYDRLPDKGTAGLQKLAVLKVNGGLGTTMGLNGAKSALEVQNDLTFLDLVVRQIEHLNTLERVDVPLLLMTSFNTEDDTQRIVQKYTNRPVKITTFNQSRYPRVLKESMTLLPKKVHDSKSAWYPPGHGDLYNALDRSGVLDRLLSAGKEYLFVSNSDNLGAVADKRILQYMIETESEFIMEVTSKTRIDMKGGTLINYNGTLQLLEVTQVPPQFMDEFHSGHKFKVFNTNNLWINLKALKRALEKNNLPLDVISSSKKIEDGRIYIQLETAAGSAIKHFHHAHGVHVPRSRFLPVKNCSDLLLVKSDLYAIENGRLKMSEDRMFGTTPVIKLGEHFRKIHQFQKRFKQIPHIIDLDHLTVAGDVHFGRNVTLRGTVIIAANEGQRIDIPDGCVLENRLVSGNLNMIVSNVEVTPGPFVFLTPKQPYQEL</sequence>
<feature type="binding site" evidence="9">
    <location>
        <position position="112"/>
    </location>
    <ligand>
        <name>UTP</name>
        <dbReference type="ChEBI" id="CHEBI:46398"/>
    </ligand>
</feature>
<evidence type="ECO:0000313" key="11">
    <source>
        <dbReference type="Proteomes" id="UP000054270"/>
    </source>
</evidence>
<comment type="similarity">
    <text evidence="2">Belongs to the UDPGP type 1 family.</text>
</comment>
<dbReference type="FunFam" id="3.90.550.10:FF:000002">
    <property type="entry name" value="UTP--glucose-1-phosphate uridylyltransferase"/>
    <property type="match status" value="1"/>
</dbReference>
<dbReference type="EC" id="2.7.7.9" evidence="3"/>
<evidence type="ECO:0000256" key="9">
    <source>
        <dbReference type="PIRSR" id="PIRSR000806-2"/>
    </source>
</evidence>